<evidence type="ECO:0000259" key="2">
    <source>
        <dbReference type="Pfam" id="PF08398"/>
    </source>
</evidence>
<feature type="region of interest" description="Disordered" evidence="1">
    <location>
        <begin position="61"/>
        <end position="145"/>
    </location>
</feature>
<feature type="non-terminal residue" evidence="3">
    <location>
        <position position="145"/>
    </location>
</feature>
<feature type="compositionally biased region" description="Gly residues" evidence="1">
    <location>
        <begin position="135"/>
        <end position="145"/>
    </location>
</feature>
<protein>
    <submittedName>
        <fullName evidence="3">VP1</fullName>
    </submittedName>
</protein>
<reference evidence="3" key="1">
    <citation type="journal article" date="2012" name="J. Virol.">
        <title>Metagenomic analysis of viruses from bat fecal samples reveals many novel viruses in insectivorous bats in china.</title>
        <authorList>
            <person name="Ge X."/>
            <person name="Li Y."/>
            <person name="Yang X."/>
            <person name="Zhang H."/>
            <person name="Zhou P."/>
            <person name="Zhang Y."/>
            <person name="Shi Z."/>
        </authorList>
    </citation>
    <scope>NUCLEOTIDE SEQUENCE</scope>
</reference>
<feature type="compositionally biased region" description="Basic and acidic residues" evidence="1">
    <location>
        <begin position="105"/>
        <end position="118"/>
    </location>
</feature>
<feature type="domain" description="Phospholipase A2-like" evidence="2">
    <location>
        <begin position="1"/>
        <end position="54"/>
    </location>
</feature>
<dbReference type="GO" id="GO:0005198">
    <property type="term" value="F:structural molecule activity"/>
    <property type="evidence" value="ECO:0007669"/>
    <property type="project" value="InterPro"/>
</dbReference>
<organism evidence="3">
    <name type="scientific">Bat parvovirus SC630</name>
    <dbReference type="NCBI Taxonomy" id="1169641"/>
    <lineage>
        <taxon>Viruses</taxon>
        <taxon>Monodnaviria</taxon>
        <taxon>Shotokuvirae</taxon>
        <taxon>Cossaviricota</taxon>
        <taxon>Quintoviricetes</taxon>
        <taxon>Piccovirales</taxon>
        <taxon>Parvoviridae</taxon>
        <taxon>Parvovirinae</taxon>
        <taxon>Protoparvovirus</taxon>
    </lineage>
</organism>
<dbReference type="Pfam" id="PF08398">
    <property type="entry name" value="Phospholip_A2_4"/>
    <property type="match status" value="1"/>
</dbReference>
<evidence type="ECO:0000313" key="3">
    <source>
        <dbReference type="EMBL" id="AFH02750.1"/>
    </source>
</evidence>
<feature type="compositionally biased region" description="Basic and acidic residues" evidence="1">
    <location>
        <begin position="62"/>
        <end position="76"/>
    </location>
</feature>
<sequence>DQAALIHDFGYNQLQKEGVNPYLVYNEHDEQFLKDLEGDKSYAGWGAKKLFELKKYIAPHRPAKEAAKERITDHFKATKRGGPSKDKDQARRGHFANEAIKRRRLNEDENNQRDRDNMDDGNNAEMQDANVDATAGGGDAGGGGG</sequence>
<dbReference type="EMBL" id="JN857336">
    <property type="protein sequence ID" value="AFH02750.1"/>
    <property type="molecule type" value="Genomic_DNA"/>
</dbReference>
<name>H9XTL3_9VIRU</name>
<proteinExistence type="predicted"/>
<accession>H9XTL3</accession>
<dbReference type="InterPro" id="IPR013607">
    <property type="entry name" value="Phospholipase_A2-like"/>
</dbReference>
<evidence type="ECO:0000256" key="1">
    <source>
        <dbReference type="SAM" id="MobiDB-lite"/>
    </source>
</evidence>
<feature type="non-terminal residue" evidence="3">
    <location>
        <position position="1"/>
    </location>
</feature>